<dbReference type="AlphaFoldDB" id="X1JD86"/>
<sequence>MRLLLPANPLHVHARVRYNSTGAPARLIPAGGTLRLEFEEPQLA</sequence>
<evidence type="ECO:0000313" key="1">
    <source>
        <dbReference type="EMBL" id="GAH92666.1"/>
    </source>
</evidence>
<name>X1JD86_9ZZZZ</name>
<reference evidence="1" key="1">
    <citation type="journal article" date="2014" name="Front. Microbiol.">
        <title>High frequency of phylogenetically diverse reductive dehalogenase-homologous genes in deep subseafloor sedimentary metagenomes.</title>
        <authorList>
            <person name="Kawai M."/>
            <person name="Futagami T."/>
            <person name="Toyoda A."/>
            <person name="Takaki Y."/>
            <person name="Nishi S."/>
            <person name="Hori S."/>
            <person name="Arai W."/>
            <person name="Tsubouchi T."/>
            <person name="Morono Y."/>
            <person name="Uchiyama I."/>
            <person name="Ito T."/>
            <person name="Fujiyama A."/>
            <person name="Inagaki F."/>
            <person name="Takami H."/>
        </authorList>
    </citation>
    <scope>NUCLEOTIDE SEQUENCE</scope>
    <source>
        <strain evidence="1">Expedition CK06-06</strain>
    </source>
</reference>
<dbReference type="EMBL" id="BARU01046697">
    <property type="protein sequence ID" value="GAH92666.1"/>
    <property type="molecule type" value="Genomic_DNA"/>
</dbReference>
<accession>X1JD86</accession>
<proteinExistence type="predicted"/>
<feature type="non-terminal residue" evidence="1">
    <location>
        <position position="44"/>
    </location>
</feature>
<gene>
    <name evidence="1" type="ORF">S03H2_70320</name>
</gene>
<protein>
    <submittedName>
        <fullName evidence="1">Uncharacterized protein</fullName>
    </submittedName>
</protein>
<comment type="caution">
    <text evidence="1">The sequence shown here is derived from an EMBL/GenBank/DDBJ whole genome shotgun (WGS) entry which is preliminary data.</text>
</comment>
<organism evidence="1">
    <name type="scientific">marine sediment metagenome</name>
    <dbReference type="NCBI Taxonomy" id="412755"/>
    <lineage>
        <taxon>unclassified sequences</taxon>
        <taxon>metagenomes</taxon>
        <taxon>ecological metagenomes</taxon>
    </lineage>
</organism>